<dbReference type="InterPro" id="IPR001810">
    <property type="entry name" value="F-box_dom"/>
</dbReference>
<protein>
    <recommendedName>
        <fullName evidence="1">F-box domain-containing protein</fullName>
    </recommendedName>
</protein>
<dbReference type="VEuPathDB" id="FungiDB:FOXG_16947"/>
<feature type="domain" description="F-box" evidence="1">
    <location>
        <begin position="68"/>
        <end position="115"/>
    </location>
</feature>
<dbReference type="VEuPathDB" id="FungiDB:FOMG_13316"/>
<gene>
    <name evidence="2" type="ORF">FRV6_14335</name>
</gene>
<organism evidence="2 3">
    <name type="scientific">Fusarium oxysporum</name>
    <name type="common">Fusarium vascular wilt</name>
    <dbReference type="NCBI Taxonomy" id="5507"/>
    <lineage>
        <taxon>Eukaryota</taxon>
        <taxon>Fungi</taxon>
        <taxon>Dikarya</taxon>
        <taxon>Ascomycota</taxon>
        <taxon>Pezizomycotina</taxon>
        <taxon>Sordariomycetes</taxon>
        <taxon>Hypocreomycetidae</taxon>
        <taxon>Hypocreales</taxon>
        <taxon>Nectriaceae</taxon>
        <taxon>Fusarium</taxon>
        <taxon>Fusarium oxysporum species complex</taxon>
    </lineage>
</organism>
<dbReference type="Proteomes" id="UP000219369">
    <property type="component" value="Unassembled WGS sequence"/>
</dbReference>
<dbReference type="EMBL" id="FMJY01000009">
    <property type="protein sequence ID" value="SCO90207.1"/>
    <property type="molecule type" value="Genomic_DNA"/>
</dbReference>
<proteinExistence type="predicted"/>
<dbReference type="AlphaFoldDB" id="A0A2H3TNQ7"/>
<dbReference type="VEuPathDB" id="FungiDB:HZS61_005548"/>
<dbReference type="PROSITE" id="PS50181">
    <property type="entry name" value="FBOX"/>
    <property type="match status" value="1"/>
</dbReference>
<sequence length="259" mass="30155">MSEYRCLSLDHGDVNKAQKDRWECIPGQEYTFFSPQCQAQLKDDIVAYISSPEFDKPQQYRHEVKRESNPLTALPETVIFGISEFLDSKSLVNLFYVDTRYLRDMDDDGSIWPEQRRDTFDIDGPGGEMIEEVIVHHALFRDPSPKAIKICINRGRSVIWGVDMERGEHGEETDKPCPSIMSHRLPTHLRPDNGFAIVGFVMGCGKVFGRWHSDEYHVEQSEDPDCDSHSRRLDYWGEDYIDEEDSRGPWTKDQYDRRN</sequence>
<dbReference type="OrthoDB" id="5092946at2759"/>
<name>A0A2H3TNQ7_FUSOX</name>
<evidence type="ECO:0000313" key="3">
    <source>
        <dbReference type="Proteomes" id="UP000219369"/>
    </source>
</evidence>
<reference evidence="3" key="1">
    <citation type="submission" date="2016-09" db="EMBL/GenBank/DDBJ databases">
        <authorList>
            <person name="Guldener U."/>
        </authorList>
    </citation>
    <scope>NUCLEOTIDE SEQUENCE [LARGE SCALE GENOMIC DNA]</scope>
    <source>
        <strain evidence="3">V64-1</strain>
    </source>
</reference>
<evidence type="ECO:0000313" key="2">
    <source>
        <dbReference type="EMBL" id="SCO90207.1"/>
    </source>
</evidence>
<evidence type="ECO:0000259" key="1">
    <source>
        <dbReference type="PROSITE" id="PS50181"/>
    </source>
</evidence>
<accession>A0A2H3TNQ7</accession>